<evidence type="ECO:0000313" key="3">
    <source>
        <dbReference type="Proteomes" id="UP000064967"/>
    </source>
</evidence>
<dbReference type="STRING" id="1391654.AKJ09_01518"/>
<evidence type="ECO:0000313" key="2">
    <source>
        <dbReference type="EMBL" id="AKU94854.1"/>
    </source>
</evidence>
<feature type="domain" description="IgGFc-binding protein N-terminal" evidence="1">
    <location>
        <begin position="181"/>
        <end position="504"/>
    </location>
</feature>
<dbReference type="KEGG" id="llu:AKJ09_01518"/>
<dbReference type="EMBL" id="CP012333">
    <property type="protein sequence ID" value="AKU94854.1"/>
    <property type="molecule type" value="Genomic_DNA"/>
</dbReference>
<protein>
    <recommendedName>
        <fullName evidence="1">IgGFc-binding protein N-terminal domain-containing protein</fullName>
    </recommendedName>
</protein>
<dbReference type="InterPro" id="IPR035234">
    <property type="entry name" value="IgGFc-bd_N"/>
</dbReference>
<dbReference type="PANTHER" id="PTHR46534:SF1">
    <property type="entry name" value="IGGFC-BINDING PROTEIN N-TERMINAL DOMAIN-CONTAINING PROTEIN"/>
    <property type="match status" value="1"/>
</dbReference>
<sequence length="530" mass="56394">MKKVLSNCTGDVVEECGKGKGCADGACVDACTAAEVSKGSAGCHFWTLPPDEIYGQGSCFAAMVANTWDRPVNVTAAFGESPLDLSQSIFTVEMKGTTPTYTKLDGPLPSGEVAVVFLSQQQAASGDAYFSRCPAGAVGAYDRDPSYHGTGRTKAFSITTDAPVSAYSIYPYGGASTYFPTATLLLPTSAWSTNYLAINAWTYISDPSYHVFGYPTLQVVATEPDTEVRIRPKVDVADGNGLVGGAAGQLLTWKLGRGEVLQIVQVEELTGSAIESDKPIGMFGGNRCTRMPSKDFDACDALQQQIAPISQWGSSYALVPYHSREGARLENVPYRLVGAASGTVLSYDPARPLGAPETLDAGQVATFMTDQLVLVRSQDADHPFYAAHYMTGANYAKSGTSDGDPDFVNVVPAEQYLDHYVFFADYTYPNSTLTLVRRKTDKGFMPVELDCVGEVGGFAPLGKGGEFEYAWVDLTKNFASATGVCGPGRHEAKSDGPFSLTVWGTGDYASYGYAGGTGSRPITKVEIPVK</sequence>
<dbReference type="AlphaFoldDB" id="A0A0K1PP11"/>
<dbReference type="Proteomes" id="UP000064967">
    <property type="component" value="Chromosome"/>
</dbReference>
<dbReference type="Pfam" id="PF17517">
    <property type="entry name" value="IgGFc_binding"/>
    <property type="match status" value="1"/>
</dbReference>
<reference evidence="2 3" key="1">
    <citation type="submission" date="2015-08" db="EMBL/GenBank/DDBJ databases">
        <authorList>
            <person name="Babu N.S."/>
            <person name="Beckwith C.J."/>
            <person name="Beseler K.G."/>
            <person name="Brison A."/>
            <person name="Carone J.V."/>
            <person name="Caskin T.P."/>
            <person name="Diamond M."/>
            <person name="Durham M.E."/>
            <person name="Foxe J.M."/>
            <person name="Go M."/>
            <person name="Henderson B.A."/>
            <person name="Jones I.B."/>
            <person name="McGettigan J.A."/>
            <person name="Micheletti S.J."/>
            <person name="Nasrallah M.E."/>
            <person name="Ortiz D."/>
            <person name="Piller C.R."/>
            <person name="Privatt S.R."/>
            <person name="Schneider S.L."/>
            <person name="Sharp S."/>
            <person name="Smith T.C."/>
            <person name="Stanton J.D."/>
            <person name="Ullery H.E."/>
            <person name="Wilson R.J."/>
            <person name="Serrano M.G."/>
            <person name="Buck G."/>
            <person name="Lee V."/>
            <person name="Wang Y."/>
            <person name="Carvalho R."/>
            <person name="Voegtly L."/>
            <person name="Shi R."/>
            <person name="Duckworth R."/>
            <person name="Johnson A."/>
            <person name="Loviza R."/>
            <person name="Walstead R."/>
            <person name="Shah Z."/>
            <person name="Kiflezghi M."/>
            <person name="Wade K."/>
            <person name="Ball S.L."/>
            <person name="Bradley K.W."/>
            <person name="Asai D.J."/>
            <person name="Bowman C.A."/>
            <person name="Russell D.A."/>
            <person name="Pope W.H."/>
            <person name="Jacobs-Sera D."/>
            <person name="Hendrix R.W."/>
            <person name="Hatfull G.F."/>
        </authorList>
    </citation>
    <scope>NUCLEOTIDE SEQUENCE [LARGE SCALE GENOMIC DNA]</scope>
    <source>
        <strain evidence="2 3">DSM 27648</strain>
    </source>
</reference>
<accession>A0A0K1PP11</accession>
<keyword evidence="3" id="KW-1185">Reference proteome</keyword>
<dbReference type="PANTHER" id="PTHR46534">
    <property type="entry name" value="IGGFC_BINDING DOMAIN-CONTAINING PROTEIN"/>
    <property type="match status" value="1"/>
</dbReference>
<gene>
    <name evidence="2" type="ORF">AKJ09_01518</name>
</gene>
<name>A0A0K1PP11_9BACT</name>
<proteinExistence type="predicted"/>
<evidence type="ECO:0000259" key="1">
    <source>
        <dbReference type="Pfam" id="PF17517"/>
    </source>
</evidence>
<organism evidence="2 3">
    <name type="scientific">Labilithrix luteola</name>
    <dbReference type="NCBI Taxonomy" id="1391654"/>
    <lineage>
        <taxon>Bacteria</taxon>
        <taxon>Pseudomonadati</taxon>
        <taxon>Myxococcota</taxon>
        <taxon>Polyangia</taxon>
        <taxon>Polyangiales</taxon>
        <taxon>Labilitrichaceae</taxon>
        <taxon>Labilithrix</taxon>
    </lineage>
</organism>